<keyword evidence="1" id="KW-0812">Transmembrane</keyword>
<feature type="transmembrane region" description="Helical" evidence="1">
    <location>
        <begin position="6"/>
        <end position="24"/>
    </location>
</feature>
<proteinExistence type="predicted"/>
<evidence type="ECO:0000256" key="1">
    <source>
        <dbReference type="SAM" id="Phobius"/>
    </source>
</evidence>
<organism evidence="2 3">
    <name type="scientific">Rhizobium pisi</name>
    <dbReference type="NCBI Taxonomy" id="574561"/>
    <lineage>
        <taxon>Bacteria</taxon>
        <taxon>Pseudomonadati</taxon>
        <taxon>Pseudomonadota</taxon>
        <taxon>Alphaproteobacteria</taxon>
        <taxon>Hyphomicrobiales</taxon>
        <taxon>Rhizobiaceae</taxon>
        <taxon>Rhizobium/Agrobacterium group</taxon>
        <taxon>Rhizobium</taxon>
    </lineage>
</organism>
<comment type="caution">
    <text evidence="2">The sequence shown here is derived from an EMBL/GenBank/DDBJ whole genome shotgun (WGS) entry which is preliminary data.</text>
</comment>
<evidence type="ECO:0000313" key="2">
    <source>
        <dbReference type="EMBL" id="RSB86574.1"/>
    </source>
</evidence>
<dbReference type="EMBL" id="RJJT01000001">
    <property type="protein sequence ID" value="RSB86574.1"/>
    <property type="molecule type" value="Genomic_DNA"/>
</dbReference>
<dbReference type="AlphaFoldDB" id="A0A3R9ALD1"/>
<evidence type="ECO:0000313" key="3">
    <source>
        <dbReference type="Proteomes" id="UP000277279"/>
    </source>
</evidence>
<reference evidence="2 3" key="1">
    <citation type="submission" date="2018-11" db="EMBL/GenBank/DDBJ databases">
        <authorList>
            <person name="Huo Y."/>
        </authorList>
    </citation>
    <scope>NUCLEOTIDE SEQUENCE [LARGE SCALE GENOMIC DNA]</scope>
    <source>
        <strain evidence="2 3">DSM 30132</strain>
    </source>
</reference>
<accession>A0A3R9ALD1</accession>
<gene>
    <name evidence="2" type="ORF">EFD55_01250</name>
</gene>
<name>A0A3R9ALD1_9HYPH</name>
<sequence length="77" mass="8581">MYDWAIWLVAQIPLAAVLAVAYFFKDALASWVNARTKHSFDAKLRGVEGRSRGQGKRDRYAQDSAVFCTISAASISR</sequence>
<keyword evidence="1" id="KW-1133">Transmembrane helix</keyword>
<dbReference type="Proteomes" id="UP000277279">
    <property type="component" value="Unassembled WGS sequence"/>
</dbReference>
<protein>
    <submittedName>
        <fullName evidence="2">Uncharacterized protein</fullName>
    </submittedName>
</protein>
<keyword evidence="1" id="KW-0472">Membrane</keyword>